<dbReference type="Pfam" id="PF01323">
    <property type="entry name" value="DSBA"/>
    <property type="match status" value="1"/>
</dbReference>
<accession>A0A7W6JA92</accession>
<feature type="signal peptide" evidence="5">
    <location>
        <begin position="1"/>
        <end position="28"/>
    </location>
</feature>
<evidence type="ECO:0000256" key="3">
    <source>
        <dbReference type="ARBA" id="ARBA00023157"/>
    </source>
</evidence>
<keyword evidence="8" id="KW-1185">Reference proteome</keyword>
<keyword evidence="3" id="KW-1015">Disulfide bond</keyword>
<dbReference type="RefSeq" id="WP_183367998.1">
    <property type="nucleotide sequence ID" value="NZ_JACIEZ010000011.1"/>
</dbReference>
<dbReference type="InterPro" id="IPR036249">
    <property type="entry name" value="Thioredoxin-like_sf"/>
</dbReference>
<dbReference type="Gene3D" id="3.40.30.10">
    <property type="entry name" value="Glutaredoxin"/>
    <property type="match status" value="1"/>
</dbReference>
<name>A0A7W6JA92_9HYPH</name>
<dbReference type="GO" id="GO:0016491">
    <property type="term" value="F:oxidoreductase activity"/>
    <property type="evidence" value="ECO:0007669"/>
    <property type="project" value="UniProtKB-KW"/>
</dbReference>
<proteinExistence type="predicted"/>
<dbReference type="PANTHER" id="PTHR13887">
    <property type="entry name" value="GLUTATHIONE S-TRANSFERASE KAPPA"/>
    <property type="match status" value="1"/>
</dbReference>
<sequence>MALKLKTLIATGCVMLGALAAAPLAANALDDAQKKEFGAFIREYLISHPEVIQEAQAALEKKQADEQARAVTEAVERNKDAIFNAADDVNLGNPKGDVTVVEFFDYNCGYCKQALPDMNALLEKDKNIRFVLKEFPILGPDSLAAHRVADAFRKLKRDKYNDFHQALLGGHGRATEARAIEIATSLGVTETEIRDMMKKSPADDSIREAYRVAQELGVSGTPSYVIGNEPVFGAIGIEELSAKVANVRACGKITC</sequence>
<evidence type="ECO:0000313" key="7">
    <source>
        <dbReference type="EMBL" id="MBB4066737.1"/>
    </source>
</evidence>
<evidence type="ECO:0000256" key="4">
    <source>
        <dbReference type="ARBA" id="ARBA00023284"/>
    </source>
</evidence>
<keyword evidence="7" id="KW-0413">Isomerase</keyword>
<keyword evidence="1 5" id="KW-0732">Signal</keyword>
<gene>
    <name evidence="7" type="ORF">GGR23_003955</name>
</gene>
<keyword evidence="2" id="KW-0560">Oxidoreductase</keyword>
<dbReference type="InterPro" id="IPR001853">
    <property type="entry name" value="DSBA-like_thioredoxin_dom"/>
</dbReference>
<evidence type="ECO:0000256" key="1">
    <source>
        <dbReference type="ARBA" id="ARBA00022729"/>
    </source>
</evidence>
<dbReference type="InterPro" id="IPR041205">
    <property type="entry name" value="ScsC_N"/>
</dbReference>
<dbReference type="Pfam" id="PF18312">
    <property type="entry name" value="ScsC_N"/>
    <property type="match status" value="1"/>
</dbReference>
<dbReference type="EMBL" id="JACIEZ010000011">
    <property type="protein sequence ID" value="MBB4066737.1"/>
    <property type="molecule type" value="Genomic_DNA"/>
</dbReference>
<dbReference type="AlphaFoldDB" id="A0A7W6JA92"/>
<evidence type="ECO:0000256" key="2">
    <source>
        <dbReference type="ARBA" id="ARBA00023002"/>
    </source>
</evidence>
<evidence type="ECO:0000313" key="8">
    <source>
        <dbReference type="Proteomes" id="UP000528286"/>
    </source>
</evidence>
<feature type="chain" id="PRO_5031005283" evidence="5">
    <location>
        <begin position="29"/>
        <end position="255"/>
    </location>
</feature>
<reference evidence="7 8" key="1">
    <citation type="submission" date="2020-08" db="EMBL/GenBank/DDBJ databases">
        <title>Genomic Encyclopedia of Type Strains, Phase IV (KMG-IV): sequencing the most valuable type-strain genomes for metagenomic binning, comparative biology and taxonomic classification.</title>
        <authorList>
            <person name="Goeker M."/>
        </authorList>
    </citation>
    <scope>NUCLEOTIDE SEQUENCE [LARGE SCALE GENOMIC DNA]</scope>
    <source>
        <strain evidence="7 8">DSM 29853</strain>
    </source>
</reference>
<dbReference type="InterPro" id="IPR013766">
    <property type="entry name" value="Thioredoxin_domain"/>
</dbReference>
<dbReference type="PROSITE" id="PS51352">
    <property type="entry name" value="THIOREDOXIN_2"/>
    <property type="match status" value="1"/>
</dbReference>
<dbReference type="GO" id="GO:0016853">
    <property type="term" value="F:isomerase activity"/>
    <property type="evidence" value="ECO:0007669"/>
    <property type="project" value="UniProtKB-KW"/>
</dbReference>
<comment type="caution">
    <text evidence="7">The sequence shown here is derived from an EMBL/GenBank/DDBJ whole genome shotgun (WGS) entry which is preliminary data.</text>
</comment>
<dbReference type="Proteomes" id="UP000528286">
    <property type="component" value="Unassembled WGS sequence"/>
</dbReference>
<evidence type="ECO:0000259" key="6">
    <source>
        <dbReference type="PROSITE" id="PS51352"/>
    </source>
</evidence>
<dbReference type="PANTHER" id="PTHR13887:SF14">
    <property type="entry name" value="DISULFIDE BOND FORMATION PROTEIN D"/>
    <property type="match status" value="1"/>
</dbReference>
<organism evidence="7 8">
    <name type="scientific">Gellertiella hungarica</name>
    <dbReference type="NCBI Taxonomy" id="1572859"/>
    <lineage>
        <taxon>Bacteria</taxon>
        <taxon>Pseudomonadati</taxon>
        <taxon>Pseudomonadota</taxon>
        <taxon>Alphaproteobacteria</taxon>
        <taxon>Hyphomicrobiales</taxon>
        <taxon>Rhizobiaceae</taxon>
        <taxon>Gellertiella</taxon>
    </lineage>
</organism>
<evidence type="ECO:0000256" key="5">
    <source>
        <dbReference type="SAM" id="SignalP"/>
    </source>
</evidence>
<feature type="domain" description="Thioredoxin" evidence="6">
    <location>
        <begin position="57"/>
        <end position="249"/>
    </location>
</feature>
<keyword evidence="4" id="KW-0676">Redox-active center</keyword>
<dbReference type="SUPFAM" id="SSF52833">
    <property type="entry name" value="Thioredoxin-like"/>
    <property type="match status" value="1"/>
</dbReference>
<protein>
    <submittedName>
        <fullName evidence="7">Protein-disulfide isomerase</fullName>
    </submittedName>
</protein>
<dbReference type="CDD" id="cd03023">
    <property type="entry name" value="DsbA_Com1_like"/>
    <property type="match status" value="1"/>
</dbReference>